<organism evidence="8 9">
    <name type="scientific">Cryobacterium adonitolivorans</name>
    <dbReference type="NCBI Taxonomy" id="1259189"/>
    <lineage>
        <taxon>Bacteria</taxon>
        <taxon>Bacillati</taxon>
        <taxon>Actinomycetota</taxon>
        <taxon>Actinomycetes</taxon>
        <taxon>Micrococcales</taxon>
        <taxon>Microbacteriaceae</taxon>
        <taxon>Cryobacterium</taxon>
    </lineage>
</organism>
<keyword evidence="9" id="KW-1185">Reference proteome</keyword>
<evidence type="ECO:0000256" key="3">
    <source>
        <dbReference type="ARBA" id="ARBA00022692"/>
    </source>
</evidence>
<dbReference type="OrthoDB" id="7596142at2"/>
<dbReference type="AlphaFoldDB" id="A0A4V3IDH7"/>
<keyword evidence="3 6" id="KW-0812">Transmembrane</keyword>
<keyword evidence="5 6" id="KW-0472">Membrane</keyword>
<feature type="transmembrane region" description="Helical" evidence="6">
    <location>
        <begin position="42"/>
        <end position="62"/>
    </location>
</feature>
<gene>
    <name evidence="8" type="ORF">E3O42_00465</name>
</gene>
<evidence type="ECO:0000256" key="4">
    <source>
        <dbReference type="ARBA" id="ARBA00022989"/>
    </source>
</evidence>
<accession>A0A4V3IDH7</accession>
<dbReference type="GO" id="GO:0005886">
    <property type="term" value="C:plasma membrane"/>
    <property type="evidence" value="ECO:0007669"/>
    <property type="project" value="UniProtKB-SubCell"/>
</dbReference>
<evidence type="ECO:0000256" key="5">
    <source>
        <dbReference type="ARBA" id="ARBA00023136"/>
    </source>
</evidence>
<dbReference type="RefSeq" id="WP_134451984.1">
    <property type="nucleotide sequence ID" value="NZ_SOFL01000002.1"/>
</dbReference>
<feature type="domain" description="Cardiolipin synthase N-terminal" evidence="7">
    <location>
        <begin position="20"/>
        <end position="63"/>
    </location>
</feature>
<protein>
    <submittedName>
        <fullName evidence="8">PLDc_N domain-containing protein</fullName>
    </submittedName>
</protein>
<evidence type="ECO:0000256" key="2">
    <source>
        <dbReference type="ARBA" id="ARBA00022475"/>
    </source>
</evidence>
<name>A0A4V3IDH7_9MICO</name>
<reference evidence="8 9" key="1">
    <citation type="submission" date="2019-03" db="EMBL/GenBank/DDBJ databases">
        <title>Genomics of glacier-inhabiting Cryobacterium strains.</title>
        <authorList>
            <person name="Liu Q."/>
            <person name="Xin Y.-H."/>
        </authorList>
    </citation>
    <scope>NUCLEOTIDE SEQUENCE [LARGE SCALE GENOMIC DNA]</scope>
    <source>
        <strain evidence="8 9">RHLS22-1</strain>
    </source>
</reference>
<comment type="caution">
    <text evidence="8">The sequence shown here is derived from an EMBL/GenBank/DDBJ whole genome shotgun (WGS) entry which is preliminary data.</text>
</comment>
<keyword evidence="4 6" id="KW-1133">Transmembrane helix</keyword>
<evidence type="ECO:0000259" key="7">
    <source>
        <dbReference type="Pfam" id="PF13396"/>
    </source>
</evidence>
<evidence type="ECO:0000313" key="8">
    <source>
        <dbReference type="EMBL" id="TFC06900.1"/>
    </source>
</evidence>
<comment type="subcellular location">
    <subcellularLocation>
        <location evidence="1">Cell membrane</location>
        <topology evidence="1">Multi-pass membrane protein</topology>
    </subcellularLocation>
</comment>
<evidence type="ECO:0000256" key="6">
    <source>
        <dbReference type="SAM" id="Phobius"/>
    </source>
</evidence>
<evidence type="ECO:0000313" key="9">
    <source>
        <dbReference type="Proteomes" id="UP000297907"/>
    </source>
</evidence>
<proteinExistence type="predicted"/>
<keyword evidence="2" id="KW-1003">Cell membrane</keyword>
<dbReference type="Proteomes" id="UP000297907">
    <property type="component" value="Unassembled WGS sequence"/>
</dbReference>
<dbReference type="InterPro" id="IPR027379">
    <property type="entry name" value="CLS_N"/>
</dbReference>
<evidence type="ECO:0000256" key="1">
    <source>
        <dbReference type="ARBA" id="ARBA00004651"/>
    </source>
</evidence>
<sequence>MNIWDIFAYFFWTFVFISYLMVLFSVIGDVMRDRSLNGWAKAAWMLFLIFVPFLTALIYLIARGGGMGERQGEAVREAQTETDKYIRDVAGASSSPADDIAKAKALLDAGTINQSEFDGLKSQALSARPTPVAV</sequence>
<dbReference type="Pfam" id="PF13396">
    <property type="entry name" value="PLDc_N"/>
    <property type="match status" value="1"/>
</dbReference>
<feature type="transmembrane region" description="Helical" evidence="6">
    <location>
        <begin position="6"/>
        <end position="30"/>
    </location>
</feature>
<dbReference type="EMBL" id="SOFL01000002">
    <property type="protein sequence ID" value="TFC06900.1"/>
    <property type="molecule type" value="Genomic_DNA"/>
</dbReference>